<feature type="domain" description="DUF7953" evidence="2">
    <location>
        <begin position="144"/>
        <end position="258"/>
    </location>
</feature>
<feature type="transmembrane region" description="Helical" evidence="1">
    <location>
        <begin position="124"/>
        <end position="155"/>
    </location>
</feature>
<keyword evidence="1" id="KW-0472">Membrane</keyword>
<dbReference type="PANTHER" id="PTHR33780:SF3">
    <property type="entry name" value="EXPRESSED PROTEIN"/>
    <property type="match status" value="1"/>
</dbReference>
<accession>A0A4Y1RNX5</accession>
<keyword evidence="3" id="KW-0378">Hydrolase</keyword>
<gene>
    <name evidence="3" type="ORF">Prudu_017609</name>
</gene>
<feature type="transmembrane region" description="Helical" evidence="1">
    <location>
        <begin position="283"/>
        <end position="306"/>
    </location>
</feature>
<reference evidence="3" key="1">
    <citation type="journal article" date="2019" name="Science">
        <title>Mutation of a bHLH transcription factor allowed almond domestication.</title>
        <authorList>
            <person name="Sanchez-Perez R."/>
            <person name="Pavan S."/>
            <person name="Mazzeo R."/>
            <person name="Moldovan C."/>
            <person name="Aiese Cigliano R."/>
            <person name="Del Cueto J."/>
            <person name="Ricciardi F."/>
            <person name="Lotti C."/>
            <person name="Ricciardi L."/>
            <person name="Dicenta F."/>
            <person name="Lopez-Marques R.L."/>
            <person name="Lindberg Moller B."/>
        </authorList>
    </citation>
    <scope>NUCLEOTIDE SEQUENCE</scope>
</reference>
<keyword evidence="1" id="KW-0812">Transmembrane</keyword>
<evidence type="ECO:0000313" key="3">
    <source>
        <dbReference type="EMBL" id="BBH06061.1"/>
    </source>
</evidence>
<dbReference type="Pfam" id="PF25829">
    <property type="entry name" value="DUF7953"/>
    <property type="match status" value="1"/>
</dbReference>
<dbReference type="AlphaFoldDB" id="A0A4Y1RNX5"/>
<proteinExistence type="predicted"/>
<keyword evidence="1" id="KW-1133">Transmembrane helix</keyword>
<evidence type="ECO:0000259" key="2">
    <source>
        <dbReference type="Pfam" id="PF25829"/>
    </source>
</evidence>
<name>A0A4Y1RNX5_PRUDU</name>
<dbReference type="PANTHER" id="PTHR33780">
    <property type="entry name" value="EXPRESSED PROTEIN"/>
    <property type="match status" value="1"/>
</dbReference>
<organism evidence="3">
    <name type="scientific">Prunus dulcis</name>
    <name type="common">Almond</name>
    <name type="synonym">Amygdalus dulcis</name>
    <dbReference type="NCBI Taxonomy" id="3755"/>
    <lineage>
        <taxon>Eukaryota</taxon>
        <taxon>Viridiplantae</taxon>
        <taxon>Streptophyta</taxon>
        <taxon>Embryophyta</taxon>
        <taxon>Tracheophyta</taxon>
        <taxon>Spermatophyta</taxon>
        <taxon>Magnoliopsida</taxon>
        <taxon>eudicotyledons</taxon>
        <taxon>Gunneridae</taxon>
        <taxon>Pentapetalae</taxon>
        <taxon>rosids</taxon>
        <taxon>fabids</taxon>
        <taxon>Rosales</taxon>
        <taxon>Rosaceae</taxon>
        <taxon>Amygdaloideae</taxon>
        <taxon>Amygdaleae</taxon>
        <taxon>Prunus</taxon>
    </lineage>
</organism>
<evidence type="ECO:0000256" key="1">
    <source>
        <dbReference type="SAM" id="Phobius"/>
    </source>
</evidence>
<dbReference type="Gene3D" id="3.90.70.10">
    <property type="entry name" value="Cysteine proteinases"/>
    <property type="match status" value="1"/>
</dbReference>
<sequence length="458" mass="52685">MALAHYAPSPPETSTPCNFPKWRSAKRELVTVNPAFRLSLIFIFFELKKTKRFENTSKNHRHNNTNHTFHLTKLHPLAVVSERQTRELRIALPPFLCPIISSKFSTKRDINLDMPIRKPRISKVSINFIVFGVFLSCFPGCILSATVTLGSIVIYDTHEFIKGVKPIVYFTCQGENKTVFPDVKEKNVSYEFKGEESWQPLTEFSSKKCKRCGLYEKDTFKSDDIFDEWELCPSDFDSSDGKYVRFKSKEFNASFSCPKCLPAASPDSKSATVAHKEEKKNGWHIVLVILIVVIVLVVCIVGGVVAHKFWQKKKREQDQARFLKLFDDGDDIEEELGLDHFVLSITKEEGTSPMHILIALKLDTMFISIFERRKFIAFLMDTKSVTRHWMTLDMLLNPRFTEEQVEQIDKNKQWSKALDGSYYLPGMLGLNSMKETDFVNVTIQSLMSHSTKKLFPHP</sequence>
<dbReference type="EMBL" id="AP019302">
    <property type="protein sequence ID" value="BBH06061.1"/>
    <property type="molecule type" value="Genomic_DNA"/>
</dbReference>
<dbReference type="GO" id="GO:0016787">
    <property type="term" value="F:hydrolase activity"/>
    <property type="evidence" value="ECO:0007669"/>
    <property type="project" value="UniProtKB-KW"/>
</dbReference>
<dbReference type="InterPro" id="IPR057713">
    <property type="entry name" value="DUF7953"/>
</dbReference>
<protein>
    <submittedName>
        <fullName evidence="3">Ubiquitin C-terminal hydrolases superfamily protein</fullName>
    </submittedName>
</protein>